<reference evidence="1" key="1">
    <citation type="submission" date="2023-08" db="EMBL/GenBank/DDBJ databases">
        <title>Chromosome-level Genome Assembly of mud carp (Cirrhinus molitorella).</title>
        <authorList>
            <person name="Liu H."/>
        </authorList>
    </citation>
    <scope>NUCLEOTIDE SEQUENCE</scope>
    <source>
        <strain evidence="1">Prfri</strain>
        <tissue evidence="1">Muscle</tissue>
    </source>
</reference>
<evidence type="ECO:0000313" key="1">
    <source>
        <dbReference type="EMBL" id="KAK2915971.1"/>
    </source>
</evidence>
<gene>
    <name evidence="1" type="ORF">Q8A67_000345</name>
</gene>
<accession>A0AA88U6M6</accession>
<name>A0AA88U6M6_9TELE</name>
<sequence>MKYFIVMASVHFHKTSVSHLQQERNKSLKQHEAAEIKKDQVLKASVEVWRARGRNGELHLISVIKLAVSAAALSDGAQLHVCALHGR</sequence>
<dbReference type="AlphaFoldDB" id="A0AA88U6M6"/>
<proteinExistence type="predicted"/>
<dbReference type="EMBL" id="JAUYZG010000001">
    <property type="protein sequence ID" value="KAK2915971.1"/>
    <property type="molecule type" value="Genomic_DNA"/>
</dbReference>
<keyword evidence="2" id="KW-1185">Reference proteome</keyword>
<dbReference type="Proteomes" id="UP001187343">
    <property type="component" value="Unassembled WGS sequence"/>
</dbReference>
<comment type="caution">
    <text evidence="1">The sequence shown here is derived from an EMBL/GenBank/DDBJ whole genome shotgun (WGS) entry which is preliminary data.</text>
</comment>
<evidence type="ECO:0000313" key="2">
    <source>
        <dbReference type="Proteomes" id="UP001187343"/>
    </source>
</evidence>
<protein>
    <submittedName>
        <fullName evidence="1">Uncharacterized protein</fullName>
    </submittedName>
</protein>
<organism evidence="1 2">
    <name type="scientific">Cirrhinus molitorella</name>
    <name type="common">mud carp</name>
    <dbReference type="NCBI Taxonomy" id="172907"/>
    <lineage>
        <taxon>Eukaryota</taxon>
        <taxon>Metazoa</taxon>
        <taxon>Chordata</taxon>
        <taxon>Craniata</taxon>
        <taxon>Vertebrata</taxon>
        <taxon>Euteleostomi</taxon>
        <taxon>Actinopterygii</taxon>
        <taxon>Neopterygii</taxon>
        <taxon>Teleostei</taxon>
        <taxon>Ostariophysi</taxon>
        <taxon>Cypriniformes</taxon>
        <taxon>Cyprinidae</taxon>
        <taxon>Labeoninae</taxon>
        <taxon>Labeonini</taxon>
        <taxon>Cirrhinus</taxon>
    </lineage>
</organism>